<evidence type="ECO:0000256" key="1">
    <source>
        <dbReference type="ARBA" id="ARBA00022555"/>
    </source>
</evidence>
<evidence type="ECO:0000256" key="5">
    <source>
        <dbReference type="ARBA" id="ARBA00022694"/>
    </source>
</evidence>
<comment type="caution">
    <text evidence="11">The sequence shown here is derived from an EMBL/GenBank/DDBJ whole genome shotgun (WGS) entry which is preliminary data.</text>
</comment>
<feature type="region of interest" description="Disordered" evidence="10">
    <location>
        <begin position="38"/>
        <end position="63"/>
    </location>
</feature>
<comment type="similarity">
    <text evidence="9">Belongs to the class I-like SAM-binding methyltransferase superfamily. Trm1 family.</text>
</comment>
<evidence type="ECO:0000256" key="3">
    <source>
        <dbReference type="ARBA" id="ARBA00022679"/>
    </source>
</evidence>
<accession>A0ABR3PQ04</accession>
<reference evidence="11 12" key="1">
    <citation type="submission" date="2024-07" db="EMBL/GenBank/DDBJ databases">
        <title>Draft sequence of the Neodothiora populina.</title>
        <authorList>
            <person name="Drown D.D."/>
            <person name="Schuette U.S."/>
            <person name="Buechlein A.B."/>
            <person name="Rusch D.R."/>
            <person name="Winton L.W."/>
            <person name="Adams G.A."/>
        </authorList>
    </citation>
    <scope>NUCLEOTIDE SEQUENCE [LARGE SCALE GENOMIC DNA]</scope>
    <source>
        <strain evidence="11 12">CPC 39397</strain>
    </source>
</reference>
<sequence>MSTNSSPVSIRESPAEGQSVEHDGTVYTTIREGGAFILVPPNARTSQDPKGTNTDHKGSEEVQSVFYNPIQQFNRDLSVLAIKAFGDDVVARRLRKRDQKRAKKDKKRPASTSGDAEPKKRKGNDGEAVVSKDDASMLPSGSKEVSKKVGDDVEGPSTSEPTTTTHDKMEVDEAAAPAAKSANGVPTTVEDSPPIKFRILDALSATGLRALRYATEIPFATSVVSNDMSEAAVASIALNVKHNKLESKIKPSTGNAIGHMYQAAYATTSSKANNSEAWAEGKYDVVDLDPYGTAVPFLDAAIQSLNDGGLLCVTCTDAGVFASCGYVEKTYSLYGGLPVKGAHSHEAGLRLILNAVATAAGKYGIAIEPLLSLSIDYYARVFVRVRKSPADVKFLAGKTMLVHSCDSGCGAWQTQYLARHTAQNGRTNFKHTAGQSSGEKNCPHCGFKTHVAGPMWGGPIHNPFFIQRILDALPDLDKTVYQTTQRIEGMLTSALDELDVLPAPTPAEDGSTDAPLIPTTPHHIVDTHPFFFIPSNLSKILHCRAPSEAAVKGALRKAGFVATRSHCKPGTIKTQASWGMIWEIFREWVRQEAPIREGAVGEKMAGYKILQQMRKGDDVDGPVAQAAESEPIPQTTATAVIEGETSTPSNPAPPAVAVSTATKTTNSRTTRRPSITPEDPKKYKIVFDEALGKDPLKRKLTRYQSNPRENWGPMSRAKITTSKDH</sequence>
<feature type="compositionally biased region" description="Low complexity" evidence="10">
    <location>
        <begin position="155"/>
        <end position="164"/>
    </location>
</feature>
<dbReference type="PROSITE" id="PS51626">
    <property type="entry name" value="SAM_MT_TRM1"/>
    <property type="match status" value="1"/>
</dbReference>
<dbReference type="Gene3D" id="3.30.56.70">
    <property type="entry name" value="N2,N2-dimethylguanosine tRNA methyltransferase, C-terminal domain"/>
    <property type="match status" value="1"/>
</dbReference>
<evidence type="ECO:0000313" key="11">
    <source>
        <dbReference type="EMBL" id="KAL1311259.1"/>
    </source>
</evidence>
<evidence type="ECO:0000256" key="4">
    <source>
        <dbReference type="ARBA" id="ARBA00022691"/>
    </source>
</evidence>
<evidence type="ECO:0000313" key="12">
    <source>
        <dbReference type="Proteomes" id="UP001562354"/>
    </source>
</evidence>
<dbReference type="InterPro" id="IPR029063">
    <property type="entry name" value="SAM-dependent_MTases_sf"/>
</dbReference>
<evidence type="ECO:0000256" key="2">
    <source>
        <dbReference type="ARBA" id="ARBA00022603"/>
    </source>
</evidence>
<evidence type="ECO:0000256" key="9">
    <source>
        <dbReference type="PROSITE-ProRule" id="PRU00958"/>
    </source>
</evidence>
<feature type="region of interest" description="Disordered" evidence="10">
    <location>
        <begin position="1"/>
        <end position="23"/>
    </location>
</feature>
<keyword evidence="6 9" id="KW-0694">RNA-binding</keyword>
<evidence type="ECO:0000256" key="8">
    <source>
        <dbReference type="ARBA" id="ARBA00051897"/>
    </source>
</evidence>
<protein>
    <recommendedName>
        <fullName evidence="7">tRNA (guanine(26)-N(2))-dimethyltransferase</fullName>
        <ecNumber evidence="7">2.1.1.216</ecNumber>
    </recommendedName>
</protein>
<dbReference type="PANTHER" id="PTHR10631:SF3">
    <property type="entry name" value="TRNA (GUANINE(26)-N(2))-DIMETHYLTRANSFERASE"/>
    <property type="match status" value="1"/>
</dbReference>
<feature type="compositionally biased region" description="Polar residues" evidence="10">
    <location>
        <begin position="43"/>
        <end position="52"/>
    </location>
</feature>
<evidence type="ECO:0000256" key="10">
    <source>
        <dbReference type="SAM" id="MobiDB-lite"/>
    </source>
</evidence>
<dbReference type="EMBL" id="JBFMKM010000003">
    <property type="protein sequence ID" value="KAL1311259.1"/>
    <property type="molecule type" value="Genomic_DNA"/>
</dbReference>
<dbReference type="RefSeq" id="XP_069204108.1">
    <property type="nucleotide sequence ID" value="XM_069340639.1"/>
</dbReference>
<organism evidence="11 12">
    <name type="scientific">Neodothiora populina</name>
    <dbReference type="NCBI Taxonomy" id="2781224"/>
    <lineage>
        <taxon>Eukaryota</taxon>
        <taxon>Fungi</taxon>
        <taxon>Dikarya</taxon>
        <taxon>Ascomycota</taxon>
        <taxon>Pezizomycotina</taxon>
        <taxon>Dothideomycetes</taxon>
        <taxon>Dothideomycetidae</taxon>
        <taxon>Dothideales</taxon>
        <taxon>Dothioraceae</taxon>
        <taxon>Neodothiora</taxon>
    </lineage>
</organism>
<dbReference type="Gene3D" id="3.40.50.150">
    <property type="entry name" value="Vaccinia Virus protein VP39"/>
    <property type="match status" value="1"/>
</dbReference>
<name>A0ABR3PQ04_9PEZI</name>
<dbReference type="SUPFAM" id="SSF53335">
    <property type="entry name" value="S-adenosyl-L-methionine-dependent methyltransferases"/>
    <property type="match status" value="1"/>
</dbReference>
<keyword evidence="4 9" id="KW-0949">S-adenosyl-L-methionine</keyword>
<dbReference type="EC" id="2.1.1.216" evidence="7"/>
<feature type="region of interest" description="Disordered" evidence="10">
    <location>
        <begin position="96"/>
        <end position="169"/>
    </location>
</feature>
<keyword evidence="1 9" id="KW-0820">tRNA-binding</keyword>
<keyword evidence="2 9" id="KW-0489">Methyltransferase</keyword>
<dbReference type="Pfam" id="PF02005">
    <property type="entry name" value="TRM"/>
    <property type="match status" value="2"/>
</dbReference>
<comment type="catalytic activity">
    <reaction evidence="8">
        <text>guanosine(26) in tRNA + 2 S-adenosyl-L-methionine = N(2)-dimethylguanosine(26) in tRNA + 2 S-adenosyl-L-homocysteine + 2 H(+)</text>
        <dbReference type="Rhea" id="RHEA:43140"/>
        <dbReference type="Rhea" id="RHEA-COMP:10359"/>
        <dbReference type="Rhea" id="RHEA-COMP:10360"/>
        <dbReference type="ChEBI" id="CHEBI:15378"/>
        <dbReference type="ChEBI" id="CHEBI:57856"/>
        <dbReference type="ChEBI" id="CHEBI:59789"/>
        <dbReference type="ChEBI" id="CHEBI:74269"/>
        <dbReference type="ChEBI" id="CHEBI:74513"/>
        <dbReference type="EC" id="2.1.1.216"/>
    </reaction>
</comment>
<dbReference type="InterPro" id="IPR042296">
    <property type="entry name" value="tRNA_met_Trm1_C"/>
</dbReference>
<evidence type="ECO:0000256" key="7">
    <source>
        <dbReference type="ARBA" id="ARBA00039099"/>
    </source>
</evidence>
<dbReference type="GeneID" id="95975151"/>
<keyword evidence="3 9" id="KW-0808">Transferase</keyword>
<keyword evidence="12" id="KW-1185">Reference proteome</keyword>
<proteinExistence type="inferred from homology"/>
<dbReference type="CDD" id="cd02440">
    <property type="entry name" value="AdoMet_MTases"/>
    <property type="match status" value="1"/>
</dbReference>
<evidence type="ECO:0000256" key="6">
    <source>
        <dbReference type="ARBA" id="ARBA00022884"/>
    </source>
</evidence>
<gene>
    <name evidence="11" type="ORF">AAFC00_001448</name>
</gene>
<feature type="region of interest" description="Disordered" evidence="10">
    <location>
        <begin position="643"/>
        <end position="681"/>
    </location>
</feature>
<feature type="compositionally biased region" description="Basic residues" evidence="10">
    <location>
        <begin position="96"/>
        <end position="109"/>
    </location>
</feature>
<dbReference type="InterPro" id="IPR002905">
    <property type="entry name" value="Trm1"/>
</dbReference>
<dbReference type="Proteomes" id="UP001562354">
    <property type="component" value="Unassembled WGS sequence"/>
</dbReference>
<feature type="compositionally biased region" description="Low complexity" evidence="10">
    <location>
        <begin position="645"/>
        <end position="676"/>
    </location>
</feature>
<keyword evidence="5 9" id="KW-0819">tRNA processing</keyword>
<feature type="region of interest" description="Disordered" evidence="10">
    <location>
        <begin position="694"/>
        <end position="725"/>
    </location>
</feature>
<dbReference type="PANTHER" id="PTHR10631">
    <property type="entry name" value="N 2 ,N 2 -DIMETHYLGUANOSINE TRNA METHYLTRANSFERASE"/>
    <property type="match status" value="1"/>
</dbReference>